<keyword evidence="5 7" id="KW-1133">Transmembrane helix</keyword>
<gene>
    <name evidence="8" type="ORF">BVJ53_03630</name>
    <name evidence="9" type="ORF">OFW50_12025</name>
</gene>
<dbReference type="Pfam" id="PF03547">
    <property type="entry name" value="Mem_trans"/>
    <property type="match status" value="1"/>
</dbReference>
<keyword evidence="6 7" id="KW-0472">Membrane</keyword>
<feature type="transmembrane region" description="Helical" evidence="7">
    <location>
        <begin position="6"/>
        <end position="24"/>
    </location>
</feature>
<feature type="transmembrane region" description="Helical" evidence="7">
    <location>
        <begin position="36"/>
        <end position="57"/>
    </location>
</feature>
<dbReference type="PANTHER" id="PTHR36838">
    <property type="entry name" value="AUXIN EFFLUX CARRIER FAMILY PROTEIN"/>
    <property type="match status" value="1"/>
</dbReference>
<feature type="transmembrane region" description="Helical" evidence="7">
    <location>
        <begin position="203"/>
        <end position="228"/>
    </location>
</feature>
<protein>
    <submittedName>
        <fullName evidence="9">AEC family transporter</fullName>
    </submittedName>
</protein>
<name>A0A4Q1UAY3_9LACO</name>
<comment type="subcellular location">
    <subcellularLocation>
        <location evidence="1">Membrane</location>
        <topology evidence="1">Multi-pass membrane protein</topology>
    </subcellularLocation>
</comment>
<feature type="transmembrane region" description="Helical" evidence="7">
    <location>
        <begin position="240"/>
        <end position="263"/>
    </location>
</feature>
<feature type="transmembrane region" description="Helical" evidence="7">
    <location>
        <begin position="133"/>
        <end position="157"/>
    </location>
</feature>
<evidence type="ECO:0000313" key="11">
    <source>
        <dbReference type="Proteomes" id="UP001164790"/>
    </source>
</evidence>
<dbReference type="Proteomes" id="UP001164790">
    <property type="component" value="Chromosome"/>
</dbReference>
<feature type="transmembrane region" description="Helical" evidence="7">
    <location>
        <begin position="69"/>
        <end position="90"/>
    </location>
</feature>
<evidence type="ECO:0000256" key="3">
    <source>
        <dbReference type="ARBA" id="ARBA00022475"/>
    </source>
</evidence>
<evidence type="ECO:0000256" key="1">
    <source>
        <dbReference type="ARBA" id="ARBA00004141"/>
    </source>
</evidence>
<dbReference type="GO" id="GO:0055085">
    <property type="term" value="P:transmembrane transport"/>
    <property type="evidence" value="ECO:0007669"/>
    <property type="project" value="InterPro"/>
</dbReference>
<evidence type="ECO:0000313" key="8">
    <source>
        <dbReference type="EMBL" id="RXT27868.1"/>
    </source>
</evidence>
<organism evidence="8 10">
    <name type="scientific">Lacticaseibacillus chiayiensis</name>
    <dbReference type="NCBI Taxonomy" id="2100821"/>
    <lineage>
        <taxon>Bacteria</taxon>
        <taxon>Bacillati</taxon>
        <taxon>Bacillota</taxon>
        <taxon>Bacilli</taxon>
        <taxon>Lactobacillales</taxon>
        <taxon>Lactobacillaceae</taxon>
        <taxon>Lacticaseibacillus</taxon>
    </lineage>
</organism>
<reference evidence="9" key="2">
    <citation type="submission" date="2022-10" db="EMBL/GenBank/DDBJ databases">
        <title>Comparative genomic analysis and in-vitro probiotic properties of the potential probiotic L. chiayiensis AACE 3.</title>
        <authorList>
            <person name="Kang X."/>
        </authorList>
    </citation>
    <scope>NUCLEOTIDE SEQUENCE</scope>
    <source>
        <strain evidence="9">AACE 3</strain>
    </source>
</reference>
<dbReference type="GO" id="GO:0016020">
    <property type="term" value="C:membrane"/>
    <property type="evidence" value="ECO:0007669"/>
    <property type="project" value="UniProtKB-SubCell"/>
</dbReference>
<evidence type="ECO:0000256" key="6">
    <source>
        <dbReference type="ARBA" id="ARBA00023136"/>
    </source>
</evidence>
<accession>A0A4Q1UAY3</accession>
<reference evidence="8 10" key="1">
    <citation type="submission" date="2017-01" db="EMBL/GenBank/DDBJ databases">
        <title>Lactobacillus chiayiensis sp. nov., a lactic acid bacterium isolated from compost.</title>
        <authorList>
            <person name="Huang C.-H."/>
        </authorList>
    </citation>
    <scope>NUCLEOTIDE SEQUENCE [LARGE SCALE GENOMIC DNA]</scope>
    <source>
        <strain evidence="10">chh01</strain>
        <strain evidence="8">Chh01</strain>
    </source>
</reference>
<keyword evidence="2" id="KW-0813">Transport</keyword>
<evidence type="ECO:0000313" key="10">
    <source>
        <dbReference type="Proteomes" id="UP000290475"/>
    </source>
</evidence>
<dbReference type="EMBL" id="CP107523">
    <property type="protein sequence ID" value="UYN56180.1"/>
    <property type="molecule type" value="Genomic_DNA"/>
</dbReference>
<evidence type="ECO:0000256" key="4">
    <source>
        <dbReference type="ARBA" id="ARBA00022692"/>
    </source>
</evidence>
<feature type="transmembrane region" description="Helical" evidence="7">
    <location>
        <begin position="178"/>
        <end position="197"/>
    </location>
</feature>
<keyword evidence="11" id="KW-1185">Reference proteome</keyword>
<dbReference type="EMBL" id="MSSM01000006">
    <property type="protein sequence ID" value="RXT27868.1"/>
    <property type="molecule type" value="Genomic_DNA"/>
</dbReference>
<keyword evidence="4 7" id="KW-0812">Transmembrane</keyword>
<evidence type="ECO:0000313" key="9">
    <source>
        <dbReference type="EMBL" id="UYN56180.1"/>
    </source>
</evidence>
<keyword evidence="3" id="KW-1003">Cell membrane</keyword>
<evidence type="ECO:0000256" key="7">
    <source>
        <dbReference type="SAM" id="Phobius"/>
    </source>
</evidence>
<feature type="transmembrane region" description="Helical" evidence="7">
    <location>
        <begin position="302"/>
        <end position="321"/>
    </location>
</feature>
<dbReference type="InterPro" id="IPR004776">
    <property type="entry name" value="Mem_transp_PIN-like"/>
</dbReference>
<sequence length="323" mass="34405">MSSLTQSLVIVIPILFVLTLGFLAERTHAFGAKTRPIPIINEMVLNFALPASLFVGTVKVSKTGLEKEFVLFVALLLTLLIGYGIGFAVAKLIFKQNVIASAIAALGVSFSAGPFFGPAVLGKIYGAEKSGVAISLISLVLNVVIIPLTTTVIKIELQRKTTQHISVGKLVGNSVFQAIFKTPYVWAPLLGIILVFLDFKIPVVASASLNLIGETTTGVAVFVAGMTIANNKFQINSVTLILTILKNVGLPILFLGVAFLLRIVPGSMFFNQGLLLAALPTGPMMVLLATRYKEFQKEASSILVLSTIGMLITVTGLILILHI</sequence>
<proteinExistence type="predicted"/>
<feature type="transmembrane region" description="Helical" evidence="7">
    <location>
        <begin position="97"/>
        <end position="121"/>
    </location>
</feature>
<evidence type="ECO:0000256" key="2">
    <source>
        <dbReference type="ARBA" id="ARBA00022448"/>
    </source>
</evidence>
<feature type="transmembrane region" description="Helical" evidence="7">
    <location>
        <begin position="269"/>
        <end position="290"/>
    </location>
</feature>
<dbReference type="AlphaFoldDB" id="A0A4Q1UAY3"/>
<dbReference type="RefSeq" id="WP_129301204.1">
    <property type="nucleotide sequence ID" value="NZ_CP074378.1"/>
</dbReference>
<evidence type="ECO:0000256" key="5">
    <source>
        <dbReference type="ARBA" id="ARBA00022989"/>
    </source>
</evidence>
<dbReference type="PANTHER" id="PTHR36838:SF1">
    <property type="entry name" value="SLR1864 PROTEIN"/>
    <property type="match status" value="1"/>
</dbReference>
<dbReference type="Proteomes" id="UP000290475">
    <property type="component" value="Unassembled WGS sequence"/>
</dbReference>